<keyword evidence="1" id="KW-0732">Signal</keyword>
<name>A0A6S6T419_9BACT</name>
<organism evidence="2">
    <name type="scientific">uncultured Aureispira sp</name>
    <dbReference type="NCBI Taxonomy" id="1331704"/>
    <lineage>
        <taxon>Bacteria</taxon>
        <taxon>Pseudomonadati</taxon>
        <taxon>Bacteroidota</taxon>
        <taxon>Saprospiria</taxon>
        <taxon>Saprospirales</taxon>
        <taxon>Saprospiraceae</taxon>
        <taxon>Aureispira</taxon>
        <taxon>environmental samples</taxon>
    </lineage>
</organism>
<gene>
    <name evidence="2" type="ORF">HELGO_WM39462</name>
</gene>
<accession>A0A6S6T419</accession>
<evidence type="ECO:0008006" key="3">
    <source>
        <dbReference type="Google" id="ProtNLM"/>
    </source>
</evidence>
<feature type="chain" id="PRO_5027848281" description="Lipoprotein" evidence="1">
    <location>
        <begin position="23"/>
        <end position="417"/>
    </location>
</feature>
<reference evidence="2" key="1">
    <citation type="submission" date="2020-01" db="EMBL/GenBank/DDBJ databases">
        <authorList>
            <person name="Meier V. D."/>
            <person name="Meier V D."/>
        </authorList>
    </citation>
    <scope>NUCLEOTIDE SEQUENCE</scope>
    <source>
        <strain evidence="2">HLG_WM_MAG_10</strain>
    </source>
</reference>
<sequence>MFSKLFFFCAFLILLSCSPQQGKLSVSDIKEVAVKHFREKGFHAIKDTNHIHVKRIQTGLEDEWFVAFNAVMSKPVLFLYHISDPNEAPHYIPLSNKSEGIIEHVDFENITNDEDYELVIELHFDYGLAYQAREIIILRHPFGNPAYEIFAFPFEQVWESIDSFDNRYGLPEHSKRIENHSFYEFFEGYILIRGTINYRENHLLEYKWNAKNEEFLLILDEELHEAEEEENKGGIVHKVKGNKVLVEVNAHEDACLAYLLEDVQGHVIDIPKTIHDELLCSQVTSLSVDGHYLIYTNLKQNALCLYDIERKKNTLILKDFDSYEGISEITWPPKNSSRFGFISVNQEEFLENTRIHIFSLRDDRAFYEQTYNKKVYYICDGMGLCVPQKDYNYQFKNANLFVYTPDSSGLFTGLKIE</sequence>
<protein>
    <recommendedName>
        <fullName evidence="3">Lipoprotein</fullName>
    </recommendedName>
</protein>
<dbReference type="PROSITE" id="PS51257">
    <property type="entry name" value="PROKAR_LIPOPROTEIN"/>
    <property type="match status" value="1"/>
</dbReference>
<evidence type="ECO:0000313" key="2">
    <source>
        <dbReference type="EMBL" id="CAA6812995.1"/>
    </source>
</evidence>
<proteinExistence type="predicted"/>
<evidence type="ECO:0000256" key="1">
    <source>
        <dbReference type="SAM" id="SignalP"/>
    </source>
</evidence>
<dbReference type="AlphaFoldDB" id="A0A6S6T419"/>
<feature type="signal peptide" evidence="1">
    <location>
        <begin position="1"/>
        <end position="22"/>
    </location>
</feature>
<dbReference type="EMBL" id="CACVAQ010000194">
    <property type="protein sequence ID" value="CAA6812995.1"/>
    <property type="molecule type" value="Genomic_DNA"/>
</dbReference>